<evidence type="ECO:0000259" key="2">
    <source>
        <dbReference type="Pfam" id="PF07693"/>
    </source>
</evidence>
<dbReference type="AlphaFoldDB" id="A0AB36KMP4"/>
<evidence type="ECO:0000313" key="3">
    <source>
        <dbReference type="EMBL" id="OPE58006.1"/>
    </source>
</evidence>
<dbReference type="InterPro" id="IPR027417">
    <property type="entry name" value="P-loop_NTPase"/>
</dbReference>
<dbReference type="InterPro" id="IPR011646">
    <property type="entry name" value="KAP_P-loop"/>
</dbReference>
<keyword evidence="1" id="KW-0472">Membrane</keyword>
<dbReference type="Pfam" id="PF07693">
    <property type="entry name" value="KAP_NTPase"/>
    <property type="match status" value="1"/>
</dbReference>
<gene>
    <name evidence="3" type="ORF">BTW15_21320</name>
</gene>
<feature type="transmembrane region" description="Helical" evidence="1">
    <location>
        <begin position="173"/>
        <end position="191"/>
    </location>
</feature>
<proteinExistence type="predicted"/>
<comment type="caution">
    <text evidence="3">The sequence shown here is derived from an EMBL/GenBank/DDBJ whole genome shotgun (WGS) entry which is preliminary data.</text>
</comment>
<reference evidence="3 4" key="1">
    <citation type="journal article" date="2017" name="Mol. Ecol.">
        <title>Adaptation of the pathogen, Pseudomonas syringae, during experimental evolution on a native vs. alternative host plant.</title>
        <authorList>
            <person name="Meaden S."/>
            <person name="Koskella B."/>
        </authorList>
    </citation>
    <scope>NUCLEOTIDE SEQUENCE [LARGE SCALE GENOMIC DNA]</scope>
    <source>
        <strain evidence="3 4">PT23</strain>
    </source>
</reference>
<organism evidence="3 4">
    <name type="scientific">Pseudomonas syringae pv. tomato</name>
    <dbReference type="NCBI Taxonomy" id="323"/>
    <lineage>
        <taxon>Bacteria</taxon>
        <taxon>Pseudomonadati</taxon>
        <taxon>Pseudomonadota</taxon>
        <taxon>Gammaproteobacteria</taxon>
        <taxon>Pseudomonadales</taxon>
        <taxon>Pseudomonadaceae</taxon>
        <taxon>Pseudomonas</taxon>
    </lineage>
</organism>
<feature type="transmembrane region" description="Helical" evidence="1">
    <location>
        <begin position="135"/>
        <end position="153"/>
    </location>
</feature>
<dbReference type="EMBL" id="MSDS01000028">
    <property type="protein sequence ID" value="OPE58006.1"/>
    <property type="molecule type" value="Genomic_DNA"/>
</dbReference>
<keyword evidence="1" id="KW-1133">Transmembrane helix</keyword>
<evidence type="ECO:0000313" key="4">
    <source>
        <dbReference type="Proteomes" id="UP000189855"/>
    </source>
</evidence>
<accession>A0AB36KMP4</accession>
<dbReference type="Proteomes" id="UP000189855">
    <property type="component" value="Unassembled WGS sequence"/>
</dbReference>
<keyword evidence="1" id="KW-0812">Transmembrane</keyword>
<name>A0AB36KMP4_PSEUB</name>
<dbReference type="RefSeq" id="WP_054089803.1">
    <property type="nucleotide sequence ID" value="NZ_JAIFYV010000041.1"/>
</dbReference>
<sequence length="1117" mass="125316">MNNLNFQNESPADVDAFKGESHNRVAQAMHDYIKSKGNHRVIGLDGEFGSGKSSILQMLEKKIAKDGEKTKLWVFDCEQHYQGSIKSNFIEVLTENVTTLLKELNRDKAIADVEKNRDIALGRHYSYTKDTRSHISIWAVLLIVSGVLAPTFIRDYLIRLHSETPLATSLHCLYLFACTAPGFILLFAYLASRKEKDPKKRWNLTSLLKGNSDDRITETVEVSKEVSPLDLKRALGCHLHAVKDHHIIIVIDNLDRLPRDVLRSVWSDLEIFTSVTGQENLSVIVPFCSTKVSKYLNGDSEQSYDSKDFIAKKFPVVFRTPPIITSGWKDAFRKLWSESFGASDLAEADACSVILQRHSPMAGGLVTPRLQKRFINDIATTLLVTADKPSVICIAAYLAICKYNGVAIETMLKDPDTPKVEQAVASATEAEDTAAQAVALNIDKTKRTLKALLGEDMKTGWPIQILQIHFQTSSDIAIAELIDQPLEDAIDSQDGKKFAMLIPYFGFKDSFRRRLEGAISASSLLKTLYQASRIEGCKVDDLLPYVSARFITGDQLKTEKFDAGAFESIKGLIALGLHKGIFTDALSASKTAFEEMAEKSYDLDSVEGYREIISKYDSYLDSMDEAFNPLVIGSSELLFQIIMPDPDLKRIDASNISLNNQGIKDAVLQLASSEHENLDRIPLDEDDWLPCFTAYFSGKRLSISRRPYFIDETYVAAVTTAISLDPAEHRVWFAAAFFGEFSSTIQQLILRHLPTTNSNRIKVSMAVIYMRLEMGLLLTEIPGIDEAFETEQEYLYTLVRAATTSEHLLKLILEDEASHLIAPILATLIKEYAISSVSSDYLYEFYSRFADTLSEYDLTDTELLEWFTSFELMAERLPVLPDIDRLFLNHVLGGSNDKLLELRAVLLDRSFGANIDIAGWIKLIEGVDANERTALRYMLDNKIDFSGEVFAHQAVSAWLTTTIKQALFVKPSAAIISNSRILLDLFEKDTQAIIGTVLRPFIYDQKVVVEALFFILGEYGELLPSITPRTPEEEERFLQILLQMNSDPTGAASAATFLDSRAAQFAEWKISKEHKDTYSSLVTKLKASLPTIYANLSEQHGYRTRMKELAKAFFGKE</sequence>
<dbReference type="SUPFAM" id="SSF52540">
    <property type="entry name" value="P-loop containing nucleoside triphosphate hydrolases"/>
    <property type="match status" value="1"/>
</dbReference>
<feature type="domain" description="KAP NTPase" evidence="2">
    <location>
        <begin position="25"/>
        <end position="381"/>
    </location>
</feature>
<protein>
    <recommendedName>
        <fullName evidence="2">KAP NTPase domain-containing protein</fullName>
    </recommendedName>
</protein>
<evidence type="ECO:0000256" key="1">
    <source>
        <dbReference type="SAM" id="Phobius"/>
    </source>
</evidence>